<keyword evidence="2" id="KW-1185">Reference proteome</keyword>
<dbReference type="PANTHER" id="PTHR33164">
    <property type="entry name" value="TRANSCRIPTIONAL REGULATOR, MARR FAMILY"/>
    <property type="match status" value="1"/>
</dbReference>
<evidence type="ECO:0008006" key="3">
    <source>
        <dbReference type="Google" id="ProtNLM"/>
    </source>
</evidence>
<sequence length="251" mass="28370">MTSSHFRSIALGKDTSKASRNDGAIPAGKYREIIKRAESKLGLKVLTPEYEVASFFFDAHRITPLEMQGQFSGSSASLFKILKALEARGVLRTEVNSSDRRSKFYCLSDKALGALHKQWGQYKEHGAVTAYAPDDNSDLMHHYTKTISENLKVKQFTCDFQILVYIYSSPGLASVRFHDLVDVSQAKFNTSLLCLKNMGLIYHALSPADRRRKLYYLSDQSIEILDEMTRGIFLWLDSQPEFLTALQPKAL</sequence>
<dbReference type="Gene3D" id="1.10.10.10">
    <property type="entry name" value="Winged helix-like DNA-binding domain superfamily/Winged helix DNA-binding domain"/>
    <property type="match status" value="2"/>
</dbReference>
<proteinExistence type="predicted"/>
<reference evidence="1" key="1">
    <citation type="submission" date="2022-09" db="EMBL/GenBank/DDBJ databases">
        <title>Novosphingobium sp. Nov., a polycyclic aromatic hydrocarbon-degrading bacterium isolated form mangrove sediments in HongKong.</title>
        <authorList>
            <person name="Hu Z."/>
        </authorList>
    </citation>
    <scope>NUCLEOTIDE SEQUENCE</scope>
    <source>
        <strain evidence="1">HK4-1</strain>
    </source>
</reference>
<evidence type="ECO:0000313" key="2">
    <source>
        <dbReference type="Proteomes" id="UP001165583"/>
    </source>
</evidence>
<accession>A0ABT2I772</accession>
<dbReference type="EMBL" id="JANZXA010000009">
    <property type="protein sequence ID" value="MCT2400667.1"/>
    <property type="molecule type" value="Genomic_DNA"/>
</dbReference>
<evidence type="ECO:0000313" key="1">
    <source>
        <dbReference type="EMBL" id="MCT2400667.1"/>
    </source>
</evidence>
<comment type="caution">
    <text evidence="1">The sequence shown here is derived from an EMBL/GenBank/DDBJ whole genome shotgun (WGS) entry which is preliminary data.</text>
</comment>
<gene>
    <name evidence="1" type="ORF">NZK81_14005</name>
</gene>
<organism evidence="1 2">
    <name type="scientific">Novosphingobium mangrovi</name>
    <name type="common">ex Huang et al. 2023</name>
    <dbReference type="NCBI Taxonomy" id="2976432"/>
    <lineage>
        <taxon>Bacteria</taxon>
        <taxon>Pseudomonadati</taxon>
        <taxon>Pseudomonadota</taxon>
        <taxon>Alphaproteobacteria</taxon>
        <taxon>Sphingomonadales</taxon>
        <taxon>Sphingomonadaceae</taxon>
        <taxon>Novosphingobium</taxon>
    </lineage>
</organism>
<dbReference type="RefSeq" id="WP_260046760.1">
    <property type="nucleotide sequence ID" value="NZ_JANZXA010000009.1"/>
</dbReference>
<dbReference type="PANTHER" id="PTHR33164:SF43">
    <property type="entry name" value="HTH-TYPE TRANSCRIPTIONAL REPRESSOR YETL"/>
    <property type="match status" value="1"/>
</dbReference>
<dbReference type="InterPro" id="IPR039422">
    <property type="entry name" value="MarR/SlyA-like"/>
</dbReference>
<dbReference type="InterPro" id="IPR036388">
    <property type="entry name" value="WH-like_DNA-bd_sf"/>
</dbReference>
<dbReference type="InterPro" id="IPR036390">
    <property type="entry name" value="WH_DNA-bd_sf"/>
</dbReference>
<dbReference type="SUPFAM" id="SSF46785">
    <property type="entry name" value="Winged helix' DNA-binding domain"/>
    <property type="match status" value="2"/>
</dbReference>
<protein>
    <recommendedName>
        <fullName evidence="3">HTH marR-type domain-containing protein</fullName>
    </recommendedName>
</protein>
<name>A0ABT2I772_9SPHN</name>
<dbReference type="Proteomes" id="UP001165583">
    <property type="component" value="Unassembled WGS sequence"/>
</dbReference>